<keyword evidence="3" id="KW-1185">Reference proteome</keyword>
<reference evidence="2 3" key="1">
    <citation type="submission" date="2020-08" db="EMBL/GenBank/DDBJ databases">
        <title>Genomic Encyclopedia of Type Strains, Phase IV (KMG-IV): sequencing the most valuable type-strain genomes for metagenomic binning, comparative biology and taxonomic classification.</title>
        <authorList>
            <person name="Goeker M."/>
        </authorList>
    </citation>
    <scope>NUCLEOTIDE SEQUENCE [LARGE SCALE GENOMIC DNA]</scope>
    <source>
        <strain evidence="2 3">DSM 100995</strain>
    </source>
</reference>
<evidence type="ECO:0000313" key="2">
    <source>
        <dbReference type="EMBL" id="MBB3969458.1"/>
    </source>
</evidence>
<evidence type="ECO:0000313" key="3">
    <source>
        <dbReference type="Proteomes" id="UP000583101"/>
    </source>
</evidence>
<gene>
    <name evidence="2" type="ORF">GGR35_002061</name>
</gene>
<sequence>MTKMDYLVAGIFVLVIIGLALWVFKVDQSERSRLRKMLPGYRFYRKRIKKNNPNI</sequence>
<dbReference type="RefSeq" id="WP_158285261.1">
    <property type="nucleotide sequence ID" value="NZ_BMCZ01000002.1"/>
</dbReference>
<proteinExistence type="predicted"/>
<keyword evidence="1" id="KW-1133">Transmembrane helix</keyword>
<dbReference type="EMBL" id="JACIEG010000003">
    <property type="protein sequence ID" value="MBB3969458.1"/>
    <property type="molecule type" value="Genomic_DNA"/>
</dbReference>
<comment type="caution">
    <text evidence="2">The sequence shown here is derived from an EMBL/GenBank/DDBJ whole genome shotgun (WGS) entry which is preliminary data.</text>
</comment>
<keyword evidence="1" id="KW-0812">Transmembrane</keyword>
<protein>
    <submittedName>
        <fullName evidence="2">Protein-S-isoprenylcysteine O-methyltransferase Ste14</fullName>
    </submittedName>
</protein>
<dbReference type="Proteomes" id="UP000583101">
    <property type="component" value="Unassembled WGS sequence"/>
</dbReference>
<evidence type="ECO:0000256" key="1">
    <source>
        <dbReference type="SAM" id="Phobius"/>
    </source>
</evidence>
<keyword evidence="1" id="KW-0472">Membrane</keyword>
<accession>A0ABR6I8T2</accession>
<organism evidence="2 3">
    <name type="scientific">Mucilaginibacter phyllosphaerae</name>
    <dbReference type="NCBI Taxonomy" id="1812349"/>
    <lineage>
        <taxon>Bacteria</taxon>
        <taxon>Pseudomonadati</taxon>
        <taxon>Bacteroidota</taxon>
        <taxon>Sphingobacteriia</taxon>
        <taxon>Sphingobacteriales</taxon>
        <taxon>Sphingobacteriaceae</taxon>
        <taxon>Mucilaginibacter</taxon>
    </lineage>
</organism>
<name>A0ABR6I8T2_9SPHI</name>
<feature type="transmembrane region" description="Helical" evidence="1">
    <location>
        <begin position="6"/>
        <end position="24"/>
    </location>
</feature>